<dbReference type="RefSeq" id="WP_170119617.1">
    <property type="nucleotide sequence ID" value="NZ_QGGL01000039.1"/>
</dbReference>
<dbReference type="PANTHER" id="PTHR31956">
    <property type="entry name" value="NON-SPECIFIC PHOSPHOLIPASE C4-RELATED"/>
    <property type="match status" value="1"/>
</dbReference>
<dbReference type="AlphaFoldDB" id="A0A316D3L3"/>
<dbReference type="GO" id="GO:0009395">
    <property type="term" value="P:phospholipid catabolic process"/>
    <property type="evidence" value="ECO:0007669"/>
    <property type="project" value="TreeGrafter"/>
</dbReference>
<dbReference type="InterPro" id="IPR017850">
    <property type="entry name" value="Alkaline_phosphatase_core_sf"/>
</dbReference>
<protein>
    <submittedName>
        <fullName evidence="2">Phospholipase C</fullName>
    </submittedName>
</protein>
<gene>
    <name evidence="2" type="ORF">C7459_1393</name>
</gene>
<sequence length="460" mass="52307">MGDNLKKFDHVVVLMMENRSFDNMAGWLYPKGKAPRGQVFDWVDGKRLSNPIPKNASDAWRKEVPVGRGSQDLAPTTDPGEEFRHINRQLYGTPTPQPGRRAEMKGFVQDYIEVLREEDVEATYQAYKTIMDGFTPQQVPVISTLAKQYGVCDRWFCSVPSQTWTNRSFFHAATSAGLVNNWPYINWLQNDTDTIFNRLSEAGLSWGVYYDKATVASLTMLIHFRKLAGHWNTNFHFMERFYSDAAKGTLPHYTFIEPRFNNWGGQRNDQHPPYSVAQGEQLIYDVYQALRKGKNWERTLFLITYDEHGGCYDHVPPPATTPPEKKASAGQEGFHFDRLGVRVCTVVVSPYIEPGTVFRAKNTDGHEVPLEHASMIKTLTSRWNLRPLTERDKQAVDIGQVLSLAKPRVDDPFIPKPQVPKSSLFPPKLSGLERDFAGIAAVRLGELLAMLVNAQRAKRK</sequence>
<proteinExistence type="predicted"/>
<dbReference type="PANTHER" id="PTHR31956:SF1">
    <property type="entry name" value="NON-SPECIFIC PHOSPHOLIPASE C1"/>
    <property type="match status" value="1"/>
</dbReference>
<dbReference type="EMBL" id="QGGL01000039">
    <property type="protein sequence ID" value="PWK03940.1"/>
    <property type="molecule type" value="Genomic_DNA"/>
</dbReference>
<evidence type="ECO:0000256" key="1">
    <source>
        <dbReference type="ARBA" id="ARBA00022801"/>
    </source>
</evidence>
<dbReference type="SUPFAM" id="SSF53649">
    <property type="entry name" value="Alkaline phosphatase-like"/>
    <property type="match status" value="1"/>
</dbReference>
<dbReference type="Gene3D" id="3.40.720.10">
    <property type="entry name" value="Alkaline Phosphatase, subunit A"/>
    <property type="match status" value="2"/>
</dbReference>
<dbReference type="Pfam" id="PF04185">
    <property type="entry name" value="Phosphoesterase"/>
    <property type="match status" value="1"/>
</dbReference>
<evidence type="ECO:0000313" key="2">
    <source>
        <dbReference type="EMBL" id="PWK03940.1"/>
    </source>
</evidence>
<dbReference type="InterPro" id="IPR007312">
    <property type="entry name" value="Phosphoesterase"/>
</dbReference>
<dbReference type="GO" id="GO:0042578">
    <property type="term" value="F:phosphoric ester hydrolase activity"/>
    <property type="evidence" value="ECO:0007669"/>
    <property type="project" value="UniProtKB-ARBA"/>
</dbReference>
<name>A0A316D3L3_9BACL</name>
<evidence type="ECO:0000313" key="3">
    <source>
        <dbReference type="Proteomes" id="UP000245634"/>
    </source>
</evidence>
<keyword evidence="1" id="KW-0378">Hydrolase</keyword>
<dbReference type="Proteomes" id="UP000245634">
    <property type="component" value="Unassembled WGS sequence"/>
</dbReference>
<keyword evidence="3" id="KW-1185">Reference proteome</keyword>
<accession>A0A316D3L3</accession>
<organism evidence="2 3">
    <name type="scientific">Tumebacillus permanentifrigoris</name>
    <dbReference type="NCBI Taxonomy" id="378543"/>
    <lineage>
        <taxon>Bacteria</taxon>
        <taxon>Bacillati</taxon>
        <taxon>Bacillota</taxon>
        <taxon>Bacilli</taxon>
        <taxon>Bacillales</taxon>
        <taxon>Alicyclobacillaceae</taxon>
        <taxon>Tumebacillus</taxon>
    </lineage>
</organism>
<reference evidence="2 3" key="1">
    <citation type="submission" date="2018-05" db="EMBL/GenBank/DDBJ databases">
        <title>Genomic Encyclopedia of Type Strains, Phase IV (KMG-IV): sequencing the most valuable type-strain genomes for metagenomic binning, comparative biology and taxonomic classification.</title>
        <authorList>
            <person name="Goeker M."/>
        </authorList>
    </citation>
    <scope>NUCLEOTIDE SEQUENCE [LARGE SCALE GENOMIC DNA]</scope>
    <source>
        <strain evidence="2 3">DSM 18773</strain>
    </source>
</reference>
<comment type="caution">
    <text evidence="2">The sequence shown here is derived from an EMBL/GenBank/DDBJ whole genome shotgun (WGS) entry which is preliminary data.</text>
</comment>